<reference evidence="5" key="1">
    <citation type="submission" date="2017-04" db="EMBL/GenBank/DDBJ databases">
        <title>Function of individual gut microbiota members based on whole genome sequencing of pure cultures obtained from chicken caecum.</title>
        <authorList>
            <person name="Medvecky M."/>
            <person name="Cejkova D."/>
            <person name="Polansky O."/>
            <person name="Karasova D."/>
            <person name="Kubasova T."/>
            <person name="Cizek A."/>
            <person name="Rychlik I."/>
        </authorList>
    </citation>
    <scope>NUCLEOTIDE SEQUENCE [LARGE SCALE GENOMIC DNA]</scope>
    <source>
        <strain evidence="5">An179</strain>
    </source>
</reference>
<keyword evidence="2" id="KW-0804">Transcription</keyword>
<organism evidence="4 5">
    <name type="scientific">Butyricicoccus pullicaecorum</name>
    <dbReference type="NCBI Taxonomy" id="501571"/>
    <lineage>
        <taxon>Bacteria</taxon>
        <taxon>Bacillati</taxon>
        <taxon>Bacillota</taxon>
        <taxon>Clostridia</taxon>
        <taxon>Eubacteriales</taxon>
        <taxon>Butyricicoccaceae</taxon>
        <taxon>Butyricicoccus</taxon>
    </lineage>
</organism>
<evidence type="ECO:0000256" key="2">
    <source>
        <dbReference type="ARBA" id="ARBA00023163"/>
    </source>
</evidence>
<dbReference type="InterPro" id="IPR039422">
    <property type="entry name" value="MarR/SlyA-like"/>
</dbReference>
<dbReference type="InterPro" id="IPR036390">
    <property type="entry name" value="WH_DNA-bd_sf"/>
</dbReference>
<evidence type="ECO:0000313" key="5">
    <source>
        <dbReference type="Proteomes" id="UP000195326"/>
    </source>
</evidence>
<dbReference type="STRING" id="501571.GCA_900143195_02988"/>
<dbReference type="AlphaFoldDB" id="A0A1Y4LDV5"/>
<dbReference type="InterPro" id="IPR000835">
    <property type="entry name" value="HTH_MarR-typ"/>
</dbReference>
<dbReference type="Pfam" id="PF12802">
    <property type="entry name" value="MarR_2"/>
    <property type="match status" value="1"/>
</dbReference>
<dbReference type="GO" id="GO:0003700">
    <property type="term" value="F:DNA-binding transcription factor activity"/>
    <property type="evidence" value="ECO:0007669"/>
    <property type="project" value="InterPro"/>
</dbReference>
<comment type="caution">
    <text evidence="4">The sequence shown here is derived from an EMBL/GenBank/DDBJ whole genome shotgun (WGS) entry which is preliminary data.</text>
</comment>
<dbReference type="InterPro" id="IPR036388">
    <property type="entry name" value="WH-like_DNA-bd_sf"/>
</dbReference>
<evidence type="ECO:0000313" key="4">
    <source>
        <dbReference type="EMBL" id="OUP54896.1"/>
    </source>
</evidence>
<accession>A0A1Y4LDV5</accession>
<feature type="domain" description="HTH marR-type" evidence="3">
    <location>
        <begin position="44"/>
        <end position="181"/>
    </location>
</feature>
<dbReference type="Gene3D" id="1.10.10.10">
    <property type="entry name" value="Winged helix-like DNA-binding domain superfamily/Winged helix DNA-binding domain"/>
    <property type="match status" value="1"/>
</dbReference>
<protein>
    <recommendedName>
        <fullName evidence="3">HTH marR-type domain-containing protein</fullName>
    </recommendedName>
</protein>
<dbReference type="PANTHER" id="PTHR33164:SF56">
    <property type="entry name" value="HTH-TYPE TRANSCRIPTIONAL REGULATOR MHQR"/>
    <property type="match status" value="1"/>
</dbReference>
<dbReference type="GO" id="GO:0006950">
    <property type="term" value="P:response to stress"/>
    <property type="evidence" value="ECO:0007669"/>
    <property type="project" value="TreeGrafter"/>
</dbReference>
<dbReference type="SUPFAM" id="SSF46785">
    <property type="entry name" value="Winged helix' DNA-binding domain"/>
    <property type="match status" value="1"/>
</dbReference>
<gene>
    <name evidence="4" type="ORF">B5F15_15810</name>
</gene>
<evidence type="ECO:0000256" key="1">
    <source>
        <dbReference type="ARBA" id="ARBA00023015"/>
    </source>
</evidence>
<dbReference type="EMBL" id="NFKL01000035">
    <property type="protein sequence ID" value="OUP54896.1"/>
    <property type="molecule type" value="Genomic_DNA"/>
</dbReference>
<proteinExistence type="predicted"/>
<name>A0A1Y4LDV5_9FIRM</name>
<dbReference type="PANTHER" id="PTHR33164">
    <property type="entry name" value="TRANSCRIPTIONAL REGULATOR, MARR FAMILY"/>
    <property type="match status" value="1"/>
</dbReference>
<keyword evidence="1" id="KW-0805">Transcription regulation</keyword>
<dbReference type="PROSITE" id="PS50995">
    <property type="entry name" value="HTH_MARR_2"/>
    <property type="match status" value="1"/>
</dbReference>
<sequence length="184" mass="21576">MTMIAHLFARCNKIRYLFLTLQVPPTIIICRQTIFSSGGDHMENTDLSFYIHKLSNHTDRISHAIYNRKELNECSLTSLFVLDFLYAHRDQRLCQRDIEDEFFINRATASKMLRLMEEKQLIRRTVSDEDKRSKTIELLEKGLELQRKCGAIRQGTEKALGEALTPREIEQFKAICRKMLAHLE</sequence>
<evidence type="ECO:0000259" key="3">
    <source>
        <dbReference type="PROSITE" id="PS50995"/>
    </source>
</evidence>
<dbReference type="SMART" id="SM00347">
    <property type="entry name" value="HTH_MARR"/>
    <property type="match status" value="1"/>
</dbReference>
<dbReference type="Proteomes" id="UP000195326">
    <property type="component" value="Unassembled WGS sequence"/>
</dbReference>
<dbReference type="PRINTS" id="PR00598">
    <property type="entry name" value="HTHMARR"/>
</dbReference>